<dbReference type="InterPro" id="IPR007138">
    <property type="entry name" value="ABM_dom"/>
</dbReference>
<dbReference type="Proteomes" id="UP000031202">
    <property type="component" value="Unassembled WGS sequence"/>
</dbReference>
<evidence type="ECO:0000259" key="1">
    <source>
        <dbReference type="PROSITE" id="PS51725"/>
    </source>
</evidence>
<dbReference type="Pfam" id="PF03992">
    <property type="entry name" value="ABM"/>
    <property type="match status" value="1"/>
</dbReference>
<comment type="caution">
    <text evidence="2">The sequence shown here is derived from an EMBL/GenBank/DDBJ whole genome shotgun (WGS) entry which is preliminary data.</text>
</comment>
<keyword evidence="2" id="KW-0560">Oxidoreductase</keyword>
<dbReference type="SUPFAM" id="SSF54909">
    <property type="entry name" value="Dimeric alpha+beta barrel"/>
    <property type="match status" value="1"/>
</dbReference>
<evidence type="ECO:0000313" key="3">
    <source>
        <dbReference type="Proteomes" id="UP000031202"/>
    </source>
</evidence>
<evidence type="ECO:0000313" key="2">
    <source>
        <dbReference type="EMBL" id="KIC59352.1"/>
    </source>
</evidence>
<dbReference type="Gene3D" id="3.30.70.100">
    <property type="match status" value="1"/>
</dbReference>
<feature type="domain" description="ABM" evidence="1">
    <location>
        <begin position="3"/>
        <end position="89"/>
    </location>
</feature>
<dbReference type="GO" id="GO:0004497">
    <property type="term" value="F:monooxygenase activity"/>
    <property type="evidence" value="ECO:0007669"/>
    <property type="project" value="UniProtKB-KW"/>
</dbReference>
<dbReference type="EMBL" id="JWSZ01000004">
    <property type="protein sequence ID" value="KIC59352.1"/>
    <property type="molecule type" value="Genomic_DNA"/>
</dbReference>
<organism evidence="2 3">
    <name type="scientific">Microbacterium hominis</name>
    <dbReference type="NCBI Taxonomy" id="162426"/>
    <lineage>
        <taxon>Bacteria</taxon>
        <taxon>Bacillati</taxon>
        <taxon>Actinomycetota</taxon>
        <taxon>Actinomycetes</taxon>
        <taxon>Micrococcales</taxon>
        <taxon>Microbacteriaceae</taxon>
        <taxon>Microbacterium</taxon>
    </lineage>
</organism>
<accession>A0A0B4CSF4</accession>
<gene>
    <name evidence="2" type="ORF">RM52_03880</name>
</gene>
<proteinExistence type="predicted"/>
<protein>
    <submittedName>
        <fullName evidence="2">Antibiotic biosynthesis monooxygenase</fullName>
    </submittedName>
</protein>
<dbReference type="PROSITE" id="PS51725">
    <property type="entry name" value="ABM"/>
    <property type="match status" value="1"/>
</dbReference>
<name>A0A0B4CSF4_9MICO</name>
<dbReference type="RefSeq" id="WP_039413227.1">
    <property type="nucleotide sequence ID" value="NZ_JWSZ01000004.1"/>
</dbReference>
<dbReference type="InterPro" id="IPR050744">
    <property type="entry name" value="AI-2_Isomerase_LsrG"/>
</dbReference>
<reference evidence="2 3" key="1">
    <citation type="submission" date="2014-12" db="EMBL/GenBank/DDBJ databases">
        <title>Genome sequencing of Microbacterium hominis TPW29.</title>
        <authorList>
            <person name="Tan P.W."/>
            <person name="Chan K.-G."/>
        </authorList>
    </citation>
    <scope>NUCLEOTIDE SEQUENCE [LARGE SCALE GENOMIC DNA]</scope>
    <source>
        <strain evidence="2 3">TPW29</strain>
    </source>
</reference>
<dbReference type="PANTHER" id="PTHR33336:SF3">
    <property type="entry name" value="ABM DOMAIN-CONTAINING PROTEIN"/>
    <property type="match status" value="1"/>
</dbReference>
<dbReference type="AlphaFoldDB" id="A0A0B4CSF4"/>
<dbReference type="InterPro" id="IPR011008">
    <property type="entry name" value="Dimeric_a/b-barrel"/>
</dbReference>
<keyword evidence="2" id="KW-0503">Monooxygenase</keyword>
<sequence length="103" mass="10312">MTVVVTAVFQPVEGQRPALIEALSAAMPAVHAEEGCLLYAIHAASDGTVVMIEKWAEPAALAAHAQGDAVKALQAAVTGLVTGPAEVVTMTPVPAGTPSQGAL</sequence>
<dbReference type="PANTHER" id="PTHR33336">
    <property type="entry name" value="QUINOL MONOOXYGENASE YGIN-RELATED"/>
    <property type="match status" value="1"/>
</dbReference>